<dbReference type="SUPFAM" id="SSF81383">
    <property type="entry name" value="F-box domain"/>
    <property type="match status" value="1"/>
</dbReference>
<proteinExistence type="predicted"/>
<gene>
    <name evidence="3" type="ORF">SETIT_3G200700v2</name>
</gene>
<evidence type="ECO:0000259" key="2">
    <source>
        <dbReference type="Pfam" id="PF00646"/>
    </source>
</evidence>
<dbReference type="STRING" id="4555.A0A368QGW5"/>
<feature type="transmembrane region" description="Helical" evidence="1">
    <location>
        <begin position="267"/>
        <end position="291"/>
    </location>
</feature>
<dbReference type="EMBL" id="CM003530">
    <property type="protein sequence ID" value="RCV17201.1"/>
    <property type="molecule type" value="Genomic_DNA"/>
</dbReference>
<keyword evidence="1" id="KW-1133">Transmembrane helix</keyword>
<dbReference type="InterPro" id="IPR032675">
    <property type="entry name" value="LRR_dom_sf"/>
</dbReference>
<name>A0A368QGW5_SETIT</name>
<evidence type="ECO:0000313" key="3">
    <source>
        <dbReference type="EMBL" id="RCV17201.1"/>
    </source>
</evidence>
<accession>A0A368QGW5</accession>
<organism evidence="3">
    <name type="scientific">Setaria italica</name>
    <name type="common">Foxtail millet</name>
    <name type="synonym">Panicum italicum</name>
    <dbReference type="NCBI Taxonomy" id="4555"/>
    <lineage>
        <taxon>Eukaryota</taxon>
        <taxon>Viridiplantae</taxon>
        <taxon>Streptophyta</taxon>
        <taxon>Embryophyta</taxon>
        <taxon>Tracheophyta</taxon>
        <taxon>Spermatophyta</taxon>
        <taxon>Magnoliopsida</taxon>
        <taxon>Liliopsida</taxon>
        <taxon>Poales</taxon>
        <taxon>Poaceae</taxon>
        <taxon>PACMAD clade</taxon>
        <taxon>Panicoideae</taxon>
        <taxon>Panicodae</taxon>
        <taxon>Paniceae</taxon>
        <taxon>Cenchrinae</taxon>
        <taxon>Setaria</taxon>
    </lineage>
</organism>
<feature type="transmembrane region" description="Helical" evidence="1">
    <location>
        <begin position="242"/>
        <end position="261"/>
    </location>
</feature>
<reference evidence="3" key="1">
    <citation type="journal article" date="2012" name="Nat. Biotechnol.">
        <title>Reference genome sequence of the model plant Setaria.</title>
        <authorList>
            <person name="Bennetzen J.L."/>
            <person name="Schmutz J."/>
            <person name="Wang H."/>
            <person name="Percifield R."/>
            <person name="Hawkins J."/>
            <person name="Pontaroli A.C."/>
            <person name="Estep M."/>
            <person name="Feng L."/>
            <person name="Vaughn J.N."/>
            <person name="Grimwood J."/>
            <person name="Jenkins J."/>
            <person name="Barry K."/>
            <person name="Lindquist E."/>
            <person name="Hellsten U."/>
            <person name="Deshpande S."/>
            <person name="Wang X."/>
            <person name="Wu X."/>
            <person name="Mitros T."/>
            <person name="Triplett J."/>
            <person name="Yang X."/>
            <person name="Ye C.Y."/>
            <person name="Mauro-Herrera M."/>
            <person name="Wang L."/>
            <person name="Li P."/>
            <person name="Sharma M."/>
            <person name="Sharma R."/>
            <person name="Ronald P.C."/>
            <person name="Panaud O."/>
            <person name="Kellogg E.A."/>
            <person name="Brutnell T.P."/>
            <person name="Doust A.N."/>
            <person name="Tuskan G.A."/>
            <person name="Rokhsar D."/>
            <person name="Devos K.M."/>
        </authorList>
    </citation>
    <scope>NUCLEOTIDE SEQUENCE [LARGE SCALE GENOMIC DNA]</scope>
    <source>
        <strain evidence="3">Yugu1</strain>
    </source>
</reference>
<sequence>SKEGEDRLSELCDDVLLSILQLLDLRTLVGVAALSRRWRHLPRLLPDITINAWDLPGRRHSTCEADQIVAAYTAAARWLLLPSTPRRSIRSIKLGFYLTDPYLRIIGDLVGDVVRSGGATQRLELVIPLRLLFGQRFASFFDACPTAFGCLTHLTLEDLSFGDDVPAVLTTCKKLRSLSLRSCDFGLNSVMEIDTPHSELVYLRLDSCSYGRIRSDPSNPTERVVVECKSLSILYLNFRDQMVGYFVVSMILPFFHIWVQPEGPKQFASIFLSICTTFFVICDLDWTLFVVEAAPLLKNLYILVQGFVVEKKVMRYVRLVIQHSASLKRIRLLKQAPCEKCAAFNRRCILPETKWRFPEQKRDKVWCRDGLMEGQWSSAEIFIEE</sequence>
<dbReference type="AlphaFoldDB" id="A0A368QGW5"/>
<dbReference type="InterPro" id="IPR001810">
    <property type="entry name" value="F-box_dom"/>
</dbReference>
<dbReference type="PANTHER" id="PTHR32153">
    <property type="entry name" value="OJ000223_09.16 PROTEIN"/>
    <property type="match status" value="1"/>
</dbReference>
<protein>
    <recommendedName>
        <fullName evidence="2">F-box domain-containing protein</fullName>
    </recommendedName>
</protein>
<evidence type="ECO:0000256" key="1">
    <source>
        <dbReference type="SAM" id="Phobius"/>
    </source>
</evidence>
<dbReference type="Gene3D" id="3.80.10.10">
    <property type="entry name" value="Ribonuclease Inhibitor"/>
    <property type="match status" value="1"/>
</dbReference>
<dbReference type="Gene3D" id="1.20.1280.50">
    <property type="match status" value="1"/>
</dbReference>
<dbReference type="InterPro" id="IPR036047">
    <property type="entry name" value="F-box-like_dom_sf"/>
</dbReference>
<feature type="domain" description="F-box" evidence="2">
    <location>
        <begin position="8"/>
        <end position="41"/>
    </location>
</feature>
<dbReference type="Pfam" id="PF00646">
    <property type="entry name" value="F-box"/>
    <property type="match status" value="1"/>
</dbReference>
<dbReference type="OrthoDB" id="691203at2759"/>
<dbReference type="SUPFAM" id="SSF52047">
    <property type="entry name" value="RNI-like"/>
    <property type="match status" value="1"/>
</dbReference>
<keyword evidence="1" id="KW-0812">Transmembrane</keyword>
<feature type="non-terminal residue" evidence="3">
    <location>
        <position position="1"/>
    </location>
</feature>
<dbReference type="InterPro" id="IPR044997">
    <property type="entry name" value="F-box_plant"/>
</dbReference>
<keyword evidence="1" id="KW-0472">Membrane</keyword>
<reference evidence="3" key="2">
    <citation type="submission" date="2015-07" db="EMBL/GenBank/DDBJ databases">
        <authorList>
            <person name="Noorani M."/>
        </authorList>
    </citation>
    <scope>NUCLEOTIDE SEQUENCE</scope>
    <source>
        <strain evidence="3">Yugu1</strain>
    </source>
</reference>